<dbReference type="Proteomes" id="UP000799424">
    <property type="component" value="Unassembled WGS sequence"/>
</dbReference>
<dbReference type="GO" id="GO:0008270">
    <property type="term" value="F:zinc ion binding"/>
    <property type="evidence" value="ECO:0007669"/>
    <property type="project" value="UniProtKB-KW"/>
</dbReference>
<evidence type="ECO:0000259" key="3">
    <source>
        <dbReference type="PROSITE" id="PS50157"/>
    </source>
</evidence>
<feature type="region of interest" description="Disordered" evidence="2">
    <location>
        <begin position="21"/>
        <end position="46"/>
    </location>
</feature>
<dbReference type="EMBL" id="MU006216">
    <property type="protein sequence ID" value="KAF2833901.1"/>
    <property type="molecule type" value="Genomic_DNA"/>
</dbReference>
<gene>
    <name evidence="4" type="ORF">CC86DRAFT_376983</name>
</gene>
<protein>
    <recommendedName>
        <fullName evidence="3">C2H2-type domain-containing protein</fullName>
    </recommendedName>
</protein>
<evidence type="ECO:0000313" key="5">
    <source>
        <dbReference type="Proteomes" id="UP000799424"/>
    </source>
</evidence>
<feature type="domain" description="C2H2-type" evidence="3">
    <location>
        <begin position="144"/>
        <end position="166"/>
    </location>
</feature>
<dbReference type="OrthoDB" id="9368434at2759"/>
<proteinExistence type="predicted"/>
<sequence length="363" mass="41776">MMQPSYYRSPIPDVWVRRMGSSDNSYPRSSAGMNRQHRSNLQQPLSQQDFTQKHAFRVTNELPSFVRQKRDNYSSTPPPYVALQSQPDFIPGHGTSQFNMLKNDSLRIMLENQKTLGKRPERAMSPALVIAPKTSRLVSAQSSHICRHCGKGFERACDVTKHEKSHNRLWKCSDRNCKYYDLGWPTERERDRHMTDKHSGSSGPLKYKCLFPPCTYSSGREANCKQHMDKAHGWRDVRTSKRKETPTKKQPFLFMNYLESSSESSSESNEVDSLEPPAEHILLREGAFRGLHGDSRTLYSTGISTHAQVKRKAEIPIQEHKRIKRICQRGLNFTISEDFSDSTTARCKAQFVALKNNHVHRYA</sequence>
<dbReference type="PROSITE" id="PS50157">
    <property type="entry name" value="ZINC_FINGER_C2H2_2"/>
    <property type="match status" value="1"/>
</dbReference>
<dbReference type="PROSITE" id="PS00028">
    <property type="entry name" value="ZINC_FINGER_C2H2_1"/>
    <property type="match status" value="1"/>
</dbReference>
<keyword evidence="1" id="KW-0863">Zinc-finger</keyword>
<accession>A0A6A7AKU6</accession>
<dbReference type="SMART" id="SM00355">
    <property type="entry name" value="ZnF_C2H2"/>
    <property type="match status" value="3"/>
</dbReference>
<reference evidence="4" key="1">
    <citation type="journal article" date="2020" name="Stud. Mycol.">
        <title>101 Dothideomycetes genomes: a test case for predicting lifestyles and emergence of pathogens.</title>
        <authorList>
            <person name="Haridas S."/>
            <person name="Albert R."/>
            <person name="Binder M."/>
            <person name="Bloem J."/>
            <person name="Labutti K."/>
            <person name="Salamov A."/>
            <person name="Andreopoulos B."/>
            <person name="Baker S."/>
            <person name="Barry K."/>
            <person name="Bills G."/>
            <person name="Bluhm B."/>
            <person name="Cannon C."/>
            <person name="Castanera R."/>
            <person name="Culley D."/>
            <person name="Daum C."/>
            <person name="Ezra D."/>
            <person name="Gonzalez J."/>
            <person name="Henrissat B."/>
            <person name="Kuo A."/>
            <person name="Liang C."/>
            <person name="Lipzen A."/>
            <person name="Lutzoni F."/>
            <person name="Magnuson J."/>
            <person name="Mondo S."/>
            <person name="Nolan M."/>
            <person name="Ohm R."/>
            <person name="Pangilinan J."/>
            <person name="Park H.-J."/>
            <person name="Ramirez L."/>
            <person name="Alfaro M."/>
            <person name="Sun H."/>
            <person name="Tritt A."/>
            <person name="Yoshinaga Y."/>
            <person name="Zwiers L.-H."/>
            <person name="Turgeon B."/>
            <person name="Goodwin S."/>
            <person name="Spatafora J."/>
            <person name="Crous P."/>
            <person name="Grigoriev I."/>
        </authorList>
    </citation>
    <scope>NUCLEOTIDE SEQUENCE</scope>
    <source>
        <strain evidence="4">CBS 113818</strain>
    </source>
</reference>
<evidence type="ECO:0000256" key="2">
    <source>
        <dbReference type="SAM" id="MobiDB-lite"/>
    </source>
</evidence>
<organism evidence="4 5">
    <name type="scientific">Ophiobolus disseminans</name>
    <dbReference type="NCBI Taxonomy" id="1469910"/>
    <lineage>
        <taxon>Eukaryota</taxon>
        <taxon>Fungi</taxon>
        <taxon>Dikarya</taxon>
        <taxon>Ascomycota</taxon>
        <taxon>Pezizomycotina</taxon>
        <taxon>Dothideomycetes</taxon>
        <taxon>Pleosporomycetidae</taxon>
        <taxon>Pleosporales</taxon>
        <taxon>Pleosporineae</taxon>
        <taxon>Phaeosphaeriaceae</taxon>
        <taxon>Ophiobolus</taxon>
    </lineage>
</organism>
<evidence type="ECO:0000256" key="1">
    <source>
        <dbReference type="PROSITE-ProRule" id="PRU00042"/>
    </source>
</evidence>
<keyword evidence="1" id="KW-0479">Metal-binding</keyword>
<dbReference type="InterPro" id="IPR013087">
    <property type="entry name" value="Znf_C2H2_type"/>
</dbReference>
<dbReference type="AlphaFoldDB" id="A0A6A7AKU6"/>
<name>A0A6A7AKU6_9PLEO</name>
<evidence type="ECO:0000313" key="4">
    <source>
        <dbReference type="EMBL" id="KAF2833901.1"/>
    </source>
</evidence>
<keyword evidence="1" id="KW-0862">Zinc</keyword>
<keyword evidence="5" id="KW-1185">Reference proteome</keyword>